<sequence length="606" mass="68959">MSCCICYTGNPVTDAGKRLHMVKMLTVVLIPVVVLTGMTANTFIVSLDNYISLLNIRNILYFSIELGWLLRMMQRERDISALYISSKSPQTKDFLLDRYPDTDVGLQNLSFWPTSATIIRTEFQTKESFLSYLNRHRYQLESYNRTSKDEVAFYSDSIEVFIKWLYQAIVEARSGTVWPKLVAYQEIVVASEYFGRERGLGVSFYAIGGFATRDEYLDFVESQDIANITFESARRYSELAYSIYEDTLVRNSSVIQPINEMRREIRSNRSSAVKGSLKYANWWFENMTVYQDTLREVQIRLALEIDEILRKEAEDDLKNIVVISVVFGIILIICPLIVFAVYSLTSEIQKYSISIANRTKALDKEKKRTDTLLYQMLPQSVAERLKQNAGIGPEHYPESTVLFSDIVGFTQIAAQCSPLQVVDMLNSLYLCFDERLELFDVYKVETIGDAYMVVSGVPKLNGRRHAAEVATMAVDILEHIDRLEIPHLPGQKFKLRIGCHSGPVVAAVVGTKMPRYCLFGVTVSVASMMESFGTANKIHISETTRDLLYELGGFVVEQRTDSPSQLKAELKNTFRDVVVVRTYWLQHREGDQALASGSTYSSIDSQ</sequence>
<keyword evidence="9" id="KW-0141">cGMP biosynthesis</keyword>
<evidence type="ECO:0000313" key="12">
    <source>
        <dbReference type="EMBL" id="OWF35426.1"/>
    </source>
</evidence>
<evidence type="ECO:0000313" key="13">
    <source>
        <dbReference type="Proteomes" id="UP000242188"/>
    </source>
</evidence>
<dbReference type="GO" id="GO:0004016">
    <property type="term" value="F:adenylate cyclase activity"/>
    <property type="evidence" value="ECO:0007669"/>
    <property type="project" value="TreeGrafter"/>
</dbReference>
<dbReference type="SUPFAM" id="SSF55073">
    <property type="entry name" value="Nucleotide cyclase"/>
    <property type="match status" value="1"/>
</dbReference>
<dbReference type="AlphaFoldDB" id="A0A210PG56"/>
<evidence type="ECO:0000256" key="5">
    <source>
        <dbReference type="ARBA" id="ARBA00022741"/>
    </source>
</evidence>
<gene>
    <name evidence="12" type="ORF">KP79_PYT21503</name>
</gene>
<dbReference type="EMBL" id="NEDP02076727">
    <property type="protein sequence ID" value="OWF35426.1"/>
    <property type="molecule type" value="Genomic_DNA"/>
</dbReference>
<keyword evidence="5" id="KW-0547">Nucleotide-binding</keyword>
<feature type="transmembrane region" description="Helical" evidence="10">
    <location>
        <begin position="24"/>
        <end position="44"/>
    </location>
</feature>
<dbReference type="FunFam" id="3.30.70.1230:FF:000030">
    <property type="entry name" value="Si:ch211-215j19.12"/>
    <property type="match status" value="1"/>
</dbReference>
<evidence type="ECO:0000256" key="3">
    <source>
        <dbReference type="ARBA" id="ARBA00022692"/>
    </source>
</evidence>
<evidence type="ECO:0000256" key="10">
    <source>
        <dbReference type="SAM" id="Phobius"/>
    </source>
</evidence>
<dbReference type="PANTHER" id="PTHR11920:SF501">
    <property type="entry name" value="GUANYLATE CYCLASE 32E"/>
    <property type="match status" value="1"/>
</dbReference>
<keyword evidence="12" id="KW-0675">Receptor</keyword>
<dbReference type="Pfam" id="PF00211">
    <property type="entry name" value="Guanylate_cyc"/>
    <property type="match status" value="1"/>
</dbReference>
<dbReference type="GO" id="GO:0000166">
    <property type="term" value="F:nucleotide binding"/>
    <property type="evidence" value="ECO:0007669"/>
    <property type="project" value="UniProtKB-KW"/>
</dbReference>
<dbReference type="EC" id="4.6.1.2" evidence="2"/>
<keyword evidence="4" id="KW-0732">Signal</keyword>
<dbReference type="OrthoDB" id="1890790at2759"/>
<keyword evidence="8" id="KW-0456">Lyase</keyword>
<dbReference type="GO" id="GO:0001653">
    <property type="term" value="F:peptide receptor activity"/>
    <property type="evidence" value="ECO:0007669"/>
    <property type="project" value="TreeGrafter"/>
</dbReference>
<dbReference type="InterPro" id="IPR029787">
    <property type="entry name" value="Nucleotide_cyclase"/>
</dbReference>
<evidence type="ECO:0000256" key="4">
    <source>
        <dbReference type="ARBA" id="ARBA00022729"/>
    </source>
</evidence>
<keyword evidence="13" id="KW-1185">Reference proteome</keyword>
<reference evidence="12 13" key="1">
    <citation type="journal article" date="2017" name="Nat. Ecol. Evol.">
        <title>Scallop genome provides insights into evolution of bilaterian karyotype and development.</title>
        <authorList>
            <person name="Wang S."/>
            <person name="Zhang J."/>
            <person name="Jiao W."/>
            <person name="Li J."/>
            <person name="Xun X."/>
            <person name="Sun Y."/>
            <person name="Guo X."/>
            <person name="Huan P."/>
            <person name="Dong B."/>
            <person name="Zhang L."/>
            <person name="Hu X."/>
            <person name="Sun X."/>
            <person name="Wang J."/>
            <person name="Zhao C."/>
            <person name="Wang Y."/>
            <person name="Wang D."/>
            <person name="Huang X."/>
            <person name="Wang R."/>
            <person name="Lv J."/>
            <person name="Li Y."/>
            <person name="Zhang Z."/>
            <person name="Liu B."/>
            <person name="Lu W."/>
            <person name="Hui Y."/>
            <person name="Liang J."/>
            <person name="Zhou Z."/>
            <person name="Hou R."/>
            <person name="Li X."/>
            <person name="Liu Y."/>
            <person name="Li H."/>
            <person name="Ning X."/>
            <person name="Lin Y."/>
            <person name="Zhao L."/>
            <person name="Xing Q."/>
            <person name="Dou J."/>
            <person name="Li Y."/>
            <person name="Mao J."/>
            <person name="Guo H."/>
            <person name="Dou H."/>
            <person name="Li T."/>
            <person name="Mu C."/>
            <person name="Jiang W."/>
            <person name="Fu Q."/>
            <person name="Fu X."/>
            <person name="Miao Y."/>
            <person name="Liu J."/>
            <person name="Yu Q."/>
            <person name="Li R."/>
            <person name="Liao H."/>
            <person name="Li X."/>
            <person name="Kong Y."/>
            <person name="Jiang Z."/>
            <person name="Chourrout D."/>
            <person name="Li R."/>
            <person name="Bao Z."/>
        </authorList>
    </citation>
    <scope>NUCLEOTIDE SEQUENCE [LARGE SCALE GENOMIC DNA]</scope>
    <source>
        <strain evidence="12 13">PY_sf001</strain>
    </source>
</reference>
<comment type="subcellular location">
    <subcellularLocation>
        <location evidence="1">Membrane</location>
        <topology evidence="1">Single-pass type I membrane protein</topology>
    </subcellularLocation>
</comment>
<dbReference type="GO" id="GO:0004383">
    <property type="term" value="F:guanylate cyclase activity"/>
    <property type="evidence" value="ECO:0007669"/>
    <property type="project" value="UniProtKB-EC"/>
</dbReference>
<protein>
    <recommendedName>
        <fullName evidence="2">guanylate cyclase</fullName>
        <ecNumber evidence="2">4.6.1.2</ecNumber>
    </recommendedName>
</protein>
<dbReference type="Gene3D" id="6.10.250.780">
    <property type="match status" value="1"/>
</dbReference>
<feature type="domain" description="Guanylate cyclase" evidence="11">
    <location>
        <begin position="400"/>
        <end position="530"/>
    </location>
</feature>
<dbReference type="InterPro" id="IPR011645">
    <property type="entry name" value="HNOB_dom_associated"/>
</dbReference>
<dbReference type="GO" id="GO:0005886">
    <property type="term" value="C:plasma membrane"/>
    <property type="evidence" value="ECO:0007669"/>
    <property type="project" value="TreeGrafter"/>
</dbReference>
<dbReference type="SMART" id="SM00044">
    <property type="entry name" value="CYCc"/>
    <property type="match status" value="1"/>
</dbReference>
<feature type="transmembrane region" description="Helical" evidence="10">
    <location>
        <begin position="320"/>
        <end position="344"/>
    </location>
</feature>
<name>A0A210PG56_MIZYE</name>
<keyword evidence="6 10" id="KW-1133">Transmembrane helix</keyword>
<comment type="caution">
    <text evidence="12">The sequence shown here is derived from an EMBL/GenBank/DDBJ whole genome shotgun (WGS) entry which is preliminary data.</text>
</comment>
<evidence type="ECO:0000256" key="1">
    <source>
        <dbReference type="ARBA" id="ARBA00004479"/>
    </source>
</evidence>
<keyword evidence="3 10" id="KW-0812">Transmembrane</keyword>
<evidence type="ECO:0000256" key="9">
    <source>
        <dbReference type="ARBA" id="ARBA00023293"/>
    </source>
</evidence>
<organism evidence="12 13">
    <name type="scientific">Mizuhopecten yessoensis</name>
    <name type="common">Japanese scallop</name>
    <name type="synonym">Patinopecten yessoensis</name>
    <dbReference type="NCBI Taxonomy" id="6573"/>
    <lineage>
        <taxon>Eukaryota</taxon>
        <taxon>Metazoa</taxon>
        <taxon>Spiralia</taxon>
        <taxon>Lophotrochozoa</taxon>
        <taxon>Mollusca</taxon>
        <taxon>Bivalvia</taxon>
        <taxon>Autobranchia</taxon>
        <taxon>Pteriomorphia</taxon>
        <taxon>Pectinida</taxon>
        <taxon>Pectinoidea</taxon>
        <taxon>Pectinidae</taxon>
        <taxon>Mizuhopecten</taxon>
    </lineage>
</organism>
<dbReference type="Proteomes" id="UP000242188">
    <property type="component" value="Unassembled WGS sequence"/>
</dbReference>
<keyword evidence="7 10" id="KW-0472">Membrane</keyword>
<evidence type="ECO:0000256" key="6">
    <source>
        <dbReference type="ARBA" id="ARBA00022989"/>
    </source>
</evidence>
<dbReference type="PANTHER" id="PTHR11920">
    <property type="entry name" value="GUANYLYL CYCLASE"/>
    <property type="match status" value="1"/>
</dbReference>
<dbReference type="Pfam" id="PF07701">
    <property type="entry name" value="HNOBA"/>
    <property type="match status" value="1"/>
</dbReference>
<feature type="transmembrane region" description="Helical" evidence="10">
    <location>
        <begin position="50"/>
        <end position="70"/>
    </location>
</feature>
<dbReference type="GO" id="GO:0035556">
    <property type="term" value="P:intracellular signal transduction"/>
    <property type="evidence" value="ECO:0007669"/>
    <property type="project" value="InterPro"/>
</dbReference>
<accession>A0A210PG56</accession>
<evidence type="ECO:0000259" key="11">
    <source>
        <dbReference type="PROSITE" id="PS50125"/>
    </source>
</evidence>
<dbReference type="Pfam" id="PF08376">
    <property type="entry name" value="NIT"/>
    <property type="match status" value="1"/>
</dbReference>
<dbReference type="Gene3D" id="3.30.70.1230">
    <property type="entry name" value="Nucleotide cyclase"/>
    <property type="match status" value="1"/>
</dbReference>
<dbReference type="InterPro" id="IPR050401">
    <property type="entry name" value="Cyclic_nucleotide_synthase"/>
</dbReference>
<dbReference type="GO" id="GO:0007168">
    <property type="term" value="P:receptor guanylyl cyclase signaling pathway"/>
    <property type="evidence" value="ECO:0007669"/>
    <property type="project" value="TreeGrafter"/>
</dbReference>
<dbReference type="InterPro" id="IPR013587">
    <property type="entry name" value="Nitrate/nitrite_sensing"/>
</dbReference>
<dbReference type="InterPro" id="IPR001054">
    <property type="entry name" value="A/G_cyclase"/>
</dbReference>
<evidence type="ECO:0000256" key="7">
    <source>
        <dbReference type="ARBA" id="ARBA00023136"/>
    </source>
</evidence>
<dbReference type="PROSITE" id="PS50125">
    <property type="entry name" value="GUANYLATE_CYCLASE_2"/>
    <property type="match status" value="1"/>
</dbReference>
<evidence type="ECO:0000256" key="8">
    <source>
        <dbReference type="ARBA" id="ARBA00023239"/>
    </source>
</evidence>
<dbReference type="CDD" id="cd07302">
    <property type="entry name" value="CHD"/>
    <property type="match status" value="1"/>
</dbReference>
<proteinExistence type="predicted"/>
<evidence type="ECO:0000256" key="2">
    <source>
        <dbReference type="ARBA" id="ARBA00012202"/>
    </source>
</evidence>